<dbReference type="KEGG" id="dsa:Desal_0055"/>
<evidence type="ECO:0000313" key="2">
    <source>
        <dbReference type="EMBL" id="ACS78126.1"/>
    </source>
</evidence>
<proteinExistence type="predicted"/>
<dbReference type="RefSeq" id="WP_012765652.1">
    <property type="nucleotide sequence ID" value="NC_012881.1"/>
</dbReference>
<dbReference type="Pfam" id="PF05050">
    <property type="entry name" value="Methyltransf_21"/>
    <property type="match status" value="1"/>
</dbReference>
<name>C6BUY9_MARSD</name>
<dbReference type="InterPro" id="IPR029063">
    <property type="entry name" value="SAM-dependent_MTases_sf"/>
</dbReference>
<dbReference type="GO" id="GO:0032259">
    <property type="term" value="P:methylation"/>
    <property type="evidence" value="ECO:0007669"/>
    <property type="project" value="UniProtKB-KW"/>
</dbReference>
<keyword evidence="2" id="KW-0489">Methyltransferase</keyword>
<dbReference type="SUPFAM" id="SSF53335">
    <property type="entry name" value="S-adenosyl-L-methionine-dependent methyltransferases"/>
    <property type="match status" value="1"/>
</dbReference>
<dbReference type="InterPro" id="IPR052514">
    <property type="entry name" value="SAM-dependent_MTase"/>
</dbReference>
<protein>
    <submittedName>
        <fullName evidence="2">Methyltransferase FkbM family</fullName>
    </submittedName>
</protein>
<dbReference type="AlphaFoldDB" id="C6BUY9"/>
<dbReference type="GO" id="GO:0008168">
    <property type="term" value="F:methyltransferase activity"/>
    <property type="evidence" value="ECO:0007669"/>
    <property type="project" value="UniProtKB-KW"/>
</dbReference>
<dbReference type="HOGENOM" id="CLU_739127_0_0_7"/>
<reference evidence="2 3" key="1">
    <citation type="submission" date="2009-06" db="EMBL/GenBank/DDBJ databases">
        <title>Complete sequence of Desulfovibrio salexigens DSM 2638.</title>
        <authorList>
            <consortium name="US DOE Joint Genome Institute"/>
            <person name="Lucas S."/>
            <person name="Copeland A."/>
            <person name="Lapidus A."/>
            <person name="Glavina del Rio T."/>
            <person name="Tice H."/>
            <person name="Bruce D."/>
            <person name="Goodwin L."/>
            <person name="Pitluck S."/>
            <person name="Munk A.C."/>
            <person name="Brettin T."/>
            <person name="Detter J.C."/>
            <person name="Han C."/>
            <person name="Tapia R."/>
            <person name="Larimer F."/>
            <person name="Land M."/>
            <person name="Hauser L."/>
            <person name="Kyrpides N."/>
            <person name="Anderson I."/>
            <person name="Wall J.D."/>
            <person name="Arkin A.P."/>
            <person name="Dehal P."/>
            <person name="Chivian D."/>
            <person name="Giles B."/>
            <person name="Hazen T.C."/>
        </authorList>
    </citation>
    <scope>NUCLEOTIDE SEQUENCE [LARGE SCALE GENOMIC DNA]</scope>
    <source>
        <strain evidence="3">ATCC 14822 / DSM 2638 / NCIMB 8403 / VKM B-1763</strain>
    </source>
</reference>
<dbReference type="EMBL" id="CP001649">
    <property type="protein sequence ID" value="ACS78126.1"/>
    <property type="molecule type" value="Genomic_DNA"/>
</dbReference>
<dbReference type="Proteomes" id="UP000002601">
    <property type="component" value="Chromosome"/>
</dbReference>
<evidence type="ECO:0000259" key="1">
    <source>
        <dbReference type="Pfam" id="PF05050"/>
    </source>
</evidence>
<keyword evidence="2" id="KW-0808">Transferase</keyword>
<keyword evidence="3" id="KW-1185">Reference proteome</keyword>
<evidence type="ECO:0000313" key="3">
    <source>
        <dbReference type="Proteomes" id="UP000002601"/>
    </source>
</evidence>
<dbReference type="InterPro" id="IPR006342">
    <property type="entry name" value="FkbM_mtfrase"/>
</dbReference>
<organism evidence="2 3">
    <name type="scientific">Maridesulfovibrio salexigens (strain ATCC 14822 / DSM 2638 / NCIMB 8403 / VKM B-1763)</name>
    <name type="common">Desulfovibrio salexigens</name>
    <dbReference type="NCBI Taxonomy" id="526222"/>
    <lineage>
        <taxon>Bacteria</taxon>
        <taxon>Pseudomonadati</taxon>
        <taxon>Thermodesulfobacteriota</taxon>
        <taxon>Desulfovibrionia</taxon>
        <taxon>Desulfovibrionales</taxon>
        <taxon>Desulfovibrionaceae</taxon>
        <taxon>Maridesulfovibrio</taxon>
    </lineage>
</organism>
<dbReference type="PANTHER" id="PTHR34203">
    <property type="entry name" value="METHYLTRANSFERASE, FKBM FAMILY PROTEIN"/>
    <property type="match status" value="1"/>
</dbReference>
<dbReference type="STRING" id="526222.Desal_0055"/>
<dbReference type="OrthoDB" id="5329963at2"/>
<dbReference type="eggNOG" id="COG2242">
    <property type="taxonomic scope" value="Bacteria"/>
</dbReference>
<accession>C6BUY9</accession>
<dbReference type="PANTHER" id="PTHR34203:SF15">
    <property type="entry name" value="SLL1173 PROTEIN"/>
    <property type="match status" value="1"/>
</dbReference>
<gene>
    <name evidence="2" type="ordered locus">Desal_0055</name>
</gene>
<sequence length="375" mass="43040">MRDYSNVSYFATALIQRLLTAAQSHYDDNSLLFYQFGSREAQLRDIEQLNEQPELSIEQVLEEKQEQFAQELNTKTLLYSLLKEADKKKLLLDISAYALLGKLRAKLPYYEKNNIQQRNELVAKHENTSIADPEILKSVRKTWRSDLFSLFEYSHNDFNFKLYTISEELFRHKCAPSYMVSGESMNVGVSEGDIVLDCGAAFGDVSLQFAERVGESGHVYCFEPYDQLLKVYEQNMKLNPELASRTTLVEKGVWHVSGETLSFTEAAGGSRIDESNQASFKISTTTIDETVSKLNLPSVDFIKMDIEGAELNALRGAVQTLKKFKPKLAICLYHNPEDFYTIPFFLDSLYLGYEFSINHHYMNEWETVLYAQVKD</sequence>
<dbReference type="NCBIfam" id="TIGR01444">
    <property type="entry name" value="fkbM_fam"/>
    <property type="match status" value="1"/>
</dbReference>
<dbReference type="Gene3D" id="3.40.50.150">
    <property type="entry name" value="Vaccinia Virus protein VP39"/>
    <property type="match status" value="1"/>
</dbReference>
<feature type="domain" description="Methyltransferase FkbM" evidence="1">
    <location>
        <begin position="197"/>
        <end position="354"/>
    </location>
</feature>